<feature type="compositionally biased region" description="Low complexity" evidence="6">
    <location>
        <begin position="1596"/>
        <end position="1623"/>
    </location>
</feature>
<feature type="compositionally biased region" description="Low complexity" evidence="6">
    <location>
        <begin position="1532"/>
        <end position="1547"/>
    </location>
</feature>
<feature type="region of interest" description="Disordered" evidence="6">
    <location>
        <begin position="851"/>
        <end position="870"/>
    </location>
</feature>
<dbReference type="SUPFAM" id="SSF82199">
    <property type="entry name" value="SET domain"/>
    <property type="match status" value="1"/>
</dbReference>
<dbReference type="Pfam" id="PF20826">
    <property type="entry name" value="PHD_5"/>
    <property type="match status" value="1"/>
</dbReference>
<dbReference type="PROSITE" id="PS01359">
    <property type="entry name" value="ZF_PHD_1"/>
    <property type="match status" value="1"/>
</dbReference>
<dbReference type="InterPro" id="IPR001965">
    <property type="entry name" value="Znf_PHD"/>
</dbReference>
<feature type="compositionally biased region" description="Low complexity" evidence="6">
    <location>
        <begin position="1068"/>
        <end position="1078"/>
    </location>
</feature>
<evidence type="ECO:0000259" key="7">
    <source>
        <dbReference type="PROSITE" id="PS50016"/>
    </source>
</evidence>
<feature type="compositionally biased region" description="Low complexity" evidence="6">
    <location>
        <begin position="1638"/>
        <end position="1650"/>
    </location>
</feature>
<feature type="compositionally biased region" description="Acidic residues" evidence="6">
    <location>
        <begin position="768"/>
        <end position="777"/>
    </location>
</feature>
<gene>
    <name evidence="9" type="ORF">BJ085DRAFT_36613</name>
</gene>
<feature type="compositionally biased region" description="Low complexity" evidence="6">
    <location>
        <begin position="391"/>
        <end position="406"/>
    </location>
</feature>
<evidence type="ECO:0000256" key="4">
    <source>
        <dbReference type="ARBA" id="ARBA00022853"/>
    </source>
</evidence>
<feature type="compositionally biased region" description="Polar residues" evidence="6">
    <location>
        <begin position="1452"/>
        <end position="1462"/>
    </location>
</feature>
<feature type="compositionally biased region" description="Polar residues" evidence="6">
    <location>
        <begin position="1268"/>
        <end position="1278"/>
    </location>
</feature>
<feature type="compositionally biased region" description="Polar residues" evidence="6">
    <location>
        <begin position="472"/>
        <end position="498"/>
    </location>
</feature>
<dbReference type="InterPro" id="IPR019787">
    <property type="entry name" value="Znf_PHD-finger"/>
</dbReference>
<feature type="compositionally biased region" description="Gly residues" evidence="6">
    <location>
        <begin position="1624"/>
        <end position="1637"/>
    </location>
</feature>
<feature type="compositionally biased region" description="Basic and acidic residues" evidence="6">
    <location>
        <begin position="117"/>
        <end position="128"/>
    </location>
</feature>
<feature type="region of interest" description="Disordered" evidence="6">
    <location>
        <begin position="1268"/>
        <end position="1288"/>
    </location>
</feature>
<name>A0A4P9ZZ14_9FUNG</name>
<feature type="compositionally biased region" description="Polar residues" evidence="6">
    <location>
        <begin position="1511"/>
        <end position="1531"/>
    </location>
</feature>
<dbReference type="PANTHER" id="PTHR46462">
    <property type="entry name" value="UPSET, ISOFORM A"/>
    <property type="match status" value="1"/>
</dbReference>
<feature type="region of interest" description="Disordered" evidence="6">
    <location>
        <begin position="1057"/>
        <end position="1217"/>
    </location>
</feature>
<feature type="compositionally biased region" description="Basic and acidic residues" evidence="6">
    <location>
        <begin position="1437"/>
        <end position="1451"/>
    </location>
</feature>
<evidence type="ECO:0000256" key="5">
    <source>
        <dbReference type="PROSITE-ProRule" id="PRU00146"/>
    </source>
</evidence>
<keyword evidence="4" id="KW-0156">Chromatin regulator</keyword>
<keyword evidence="2 5" id="KW-0863">Zinc-finger</keyword>
<proteinExistence type="predicted"/>
<evidence type="ECO:0000256" key="1">
    <source>
        <dbReference type="ARBA" id="ARBA00022723"/>
    </source>
</evidence>
<evidence type="ECO:0000256" key="6">
    <source>
        <dbReference type="SAM" id="MobiDB-lite"/>
    </source>
</evidence>
<feature type="region of interest" description="Disordered" evidence="6">
    <location>
        <begin position="1301"/>
        <end position="1670"/>
    </location>
</feature>
<dbReference type="GO" id="GO:0034967">
    <property type="term" value="C:Set3 complex"/>
    <property type="evidence" value="ECO:0007669"/>
    <property type="project" value="TreeGrafter"/>
</dbReference>
<feature type="compositionally biased region" description="Pro residues" evidence="6">
    <location>
        <begin position="1661"/>
        <end position="1670"/>
    </location>
</feature>
<feature type="compositionally biased region" description="Low complexity" evidence="6">
    <location>
        <begin position="612"/>
        <end position="626"/>
    </location>
</feature>
<dbReference type="InterPro" id="IPR046341">
    <property type="entry name" value="SET_dom_sf"/>
</dbReference>
<dbReference type="PANTHER" id="PTHR46462:SF3">
    <property type="entry name" value="UPSET, ISOFORM A"/>
    <property type="match status" value="1"/>
</dbReference>
<dbReference type="CDD" id="cd15550">
    <property type="entry name" value="PHD_MLL5"/>
    <property type="match status" value="1"/>
</dbReference>
<dbReference type="SMART" id="SM00249">
    <property type="entry name" value="PHD"/>
    <property type="match status" value="1"/>
</dbReference>
<feature type="compositionally biased region" description="Polar residues" evidence="6">
    <location>
        <begin position="1333"/>
        <end position="1344"/>
    </location>
</feature>
<reference evidence="10" key="1">
    <citation type="journal article" date="2018" name="Nat. Microbiol.">
        <title>Leveraging single-cell genomics to expand the fungal tree of life.</title>
        <authorList>
            <person name="Ahrendt S.R."/>
            <person name="Quandt C.A."/>
            <person name="Ciobanu D."/>
            <person name="Clum A."/>
            <person name="Salamov A."/>
            <person name="Andreopoulos B."/>
            <person name="Cheng J.F."/>
            <person name="Woyke T."/>
            <person name="Pelin A."/>
            <person name="Henrissat B."/>
            <person name="Reynolds N.K."/>
            <person name="Benny G.L."/>
            <person name="Smith M.E."/>
            <person name="James T.Y."/>
            <person name="Grigoriev I.V."/>
        </authorList>
    </citation>
    <scope>NUCLEOTIDE SEQUENCE [LARGE SCALE GENOMIC DNA]</scope>
    <source>
        <strain evidence="10">RSA 468</strain>
    </source>
</reference>
<dbReference type="Proteomes" id="UP000268162">
    <property type="component" value="Unassembled WGS sequence"/>
</dbReference>
<dbReference type="GO" id="GO:0070210">
    <property type="term" value="C:Rpd3L-Expanded complex"/>
    <property type="evidence" value="ECO:0007669"/>
    <property type="project" value="TreeGrafter"/>
</dbReference>
<dbReference type="Gene3D" id="3.30.40.10">
    <property type="entry name" value="Zinc/RING finger domain, C3HC4 (zinc finger)"/>
    <property type="match status" value="1"/>
</dbReference>
<dbReference type="SMART" id="SM00317">
    <property type="entry name" value="SET"/>
    <property type="match status" value="1"/>
</dbReference>
<evidence type="ECO:0000259" key="8">
    <source>
        <dbReference type="PROSITE" id="PS50280"/>
    </source>
</evidence>
<sequence>MTSRPPELFPATPPPNQGDTGEIRCICGRTEDDGFTIQCDSCYVWQHAVCVDVESTAIPKHYYCERCQPRTKSRVKPPPLGPAGAGTVTGPVPGFARIASPRDSGESEPALGRTRKNPGDTDERSLQERRKRVKHRPDSSSDSSTQAPLALPKSCDYEAHLAFQPISSNHIPNESPQQPGPVYQYFQLIATHRTHKSEIRKRSQSMASRDADARSSSPLPPSPLEPALLANLSHLTAMDHETLNHPLFKVTQQTLTTTTATTPKTRVGLFAESSVASHRFIIEYKGQIGLKSVYIKDPTNDYAQLRTYRPFVEGHPHFDLYVDARAAGNKARFIRRSCQPNAELRSVTLPGNGDHSVVHLAVFATTDIPQGDEITIGWVWEVSPPTPETDPASSNPSSPLPSKISLIPGSVTKKQVRLLYRTFGEMPCACGQLKSCRLNTLIDRYVAQANPEKQLLISPDSGKRKVGRPPKSATTPSDLSSAGSNTGRPHARTVSSVDSVPRLPSVSPRKKKGPTSRPSSNPDWSESETSRTNGSASSLFSDPHGHMTIDHNQMSQQLNRVDPNEVSDGLGPLSREERKLRDTMALFERMEHKKSRDRARFSSPPLPSDLEPASGPPGDSSGASTPLGLTSDSDHRRPLPGKDRLVNRRIVSAGATATTNPMGPKRNGQDTDAPIGPVLSNVGGSSESASDSEPEIPDSDYEARRNRASRSISKGSKPHDPSRRESIPNRTRAPSRSYPSSSDPDLMGKKSRKRPRSSKGESGTPDANESENVDIENDANSPVFPSTPAASSDPAEGSRRKQIKVDPLPQLRCGLKKYYIDCYLAQQALTKTSRSPKRVITPIPVPLSPKVKSEPVQNIAPTSPSPTTPVNDAETFTQQLAVTADVPEPLFFNKSPASSDTESTIDIDSGDMVEVHQPEPIAKSLPQSPPNPPHLTNGNPVEVPSEDTHIDIDTMSPLQPKLVKMENEASATSLPIPADDSAQFPIPLSSVPMELSTSAGSNPVAAIDGSLPRKTKLSLSEYQKRNKVPKSEPDSDPSLASMVIGVSTVARTELVPEISVSPPPPAPVADQPAGPVVPEDQVEFPGMVAASSEAPVDKGVPIPPSSPPPTTSAKELDVAEEPPTMAPALVSTEIPPPDVATETPSPVAPSAPVTKTRVSLKEYTSLKRKTKSATHVITRTPSNQLIDPPPVPVTVSPPNDDLPSKPKEVEPPVEPLETPQEALGLKALVSPPTLTASILTSPDEAKDELQSILSRELTGIVAPDVISRLSTPTSTPCTATKPMTPHSEDIVPLVAPVASAVEAKSSQAPQPEDPFQLPELPNVTVYRKPDGQLNASETLVSPRSSPVADLPPVSATAPFVKRDLRSNDLHESSEEGEVVSDGQMADEPTGFGYDQPPSRPVTPGAGLPYPPPPVSRRVSHHDYSASSYRYRGQSGHSPREHGSPENGERSSTRTPGSRNLSPEQGVPAYSQHHHHHRSHPYAAEPGTLYPSNKPSGGTGHSRHSGSSHSTAPNCGSSYGRNNYSSTRPNFRNSNYTGGNVNGNYNGLPNGGGPHRTQSYSGGYSNDRRGGTTPPPSSRSYNHPRHGYSGNNSGINTSAAPVPSGGASGSSSSSKSTYHHSSSGVRGGGPTGGSGGSSFGSSNSRGLSHSGPRNRSPYYPKHTPPPPPPPM</sequence>
<dbReference type="InterPro" id="IPR013083">
    <property type="entry name" value="Znf_RING/FYVE/PHD"/>
</dbReference>
<accession>A0A4P9ZZ14</accession>
<feature type="compositionally biased region" description="Low complexity" evidence="6">
    <location>
        <begin position="730"/>
        <end position="744"/>
    </location>
</feature>
<feature type="compositionally biased region" description="Acidic residues" evidence="6">
    <location>
        <begin position="690"/>
        <end position="700"/>
    </location>
</feature>
<feature type="compositionally biased region" description="Basic and acidic residues" evidence="6">
    <location>
        <begin position="1360"/>
        <end position="1373"/>
    </location>
</feature>
<feature type="region of interest" description="Disordered" evidence="6">
    <location>
        <begin position="456"/>
        <end position="807"/>
    </location>
</feature>
<feature type="region of interest" description="Disordered" evidence="6">
    <location>
        <begin position="195"/>
        <end position="222"/>
    </location>
</feature>
<dbReference type="Gene3D" id="2.170.270.10">
    <property type="entry name" value="SET domain"/>
    <property type="match status" value="1"/>
</dbReference>
<feature type="compositionally biased region" description="Polar residues" evidence="6">
    <location>
        <begin position="530"/>
        <end position="540"/>
    </location>
</feature>
<feature type="compositionally biased region" description="Polar residues" evidence="6">
    <location>
        <begin position="1173"/>
        <end position="1185"/>
    </location>
</feature>
<dbReference type="SUPFAM" id="SSF57903">
    <property type="entry name" value="FYVE/PHD zinc finger"/>
    <property type="match status" value="1"/>
</dbReference>
<dbReference type="InterPro" id="IPR011011">
    <property type="entry name" value="Znf_FYVE_PHD"/>
</dbReference>
<evidence type="ECO:0000313" key="9">
    <source>
        <dbReference type="EMBL" id="RKP38927.1"/>
    </source>
</evidence>
<dbReference type="GO" id="GO:0006355">
    <property type="term" value="P:regulation of DNA-templated transcription"/>
    <property type="evidence" value="ECO:0007669"/>
    <property type="project" value="TreeGrafter"/>
</dbReference>
<feature type="domain" description="SET" evidence="8">
    <location>
        <begin position="255"/>
        <end position="379"/>
    </location>
</feature>
<organism evidence="9 10">
    <name type="scientific">Dimargaris cristalligena</name>
    <dbReference type="NCBI Taxonomy" id="215637"/>
    <lineage>
        <taxon>Eukaryota</taxon>
        <taxon>Fungi</taxon>
        <taxon>Fungi incertae sedis</taxon>
        <taxon>Zoopagomycota</taxon>
        <taxon>Kickxellomycotina</taxon>
        <taxon>Dimargaritomycetes</taxon>
        <taxon>Dimargaritales</taxon>
        <taxon>Dimargaritaceae</taxon>
        <taxon>Dimargaris</taxon>
    </lineage>
</organism>
<feature type="region of interest" description="Disordered" evidence="6">
    <location>
        <begin position="1018"/>
        <end position="1039"/>
    </location>
</feature>
<keyword evidence="3" id="KW-0862">Zinc</keyword>
<dbReference type="GO" id="GO:0008270">
    <property type="term" value="F:zinc ion binding"/>
    <property type="evidence" value="ECO:0007669"/>
    <property type="project" value="UniProtKB-KW"/>
</dbReference>
<feature type="compositionally biased region" description="Polar residues" evidence="6">
    <location>
        <begin position="550"/>
        <end position="559"/>
    </location>
</feature>
<feature type="region of interest" description="Disordered" evidence="6">
    <location>
        <begin position="71"/>
        <end position="149"/>
    </location>
</feature>
<feature type="region of interest" description="Disordered" evidence="6">
    <location>
        <begin position="921"/>
        <end position="946"/>
    </location>
</feature>
<feature type="domain" description="PHD-type" evidence="7">
    <location>
        <begin position="22"/>
        <end position="70"/>
    </location>
</feature>
<feature type="compositionally biased region" description="Basic and acidic residues" evidence="6">
    <location>
        <begin position="632"/>
        <end position="646"/>
    </location>
</feature>
<keyword evidence="10" id="KW-1185">Reference proteome</keyword>
<dbReference type="InterPro" id="IPR001214">
    <property type="entry name" value="SET_dom"/>
</dbReference>
<dbReference type="GO" id="GO:0006325">
    <property type="term" value="P:chromatin organization"/>
    <property type="evidence" value="ECO:0007669"/>
    <property type="project" value="UniProtKB-KW"/>
</dbReference>
<evidence type="ECO:0000256" key="2">
    <source>
        <dbReference type="ARBA" id="ARBA00022771"/>
    </source>
</evidence>
<feature type="compositionally biased region" description="Pro residues" evidence="6">
    <location>
        <begin position="1101"/>
        <end position="1110"/>
    </location>
</feature>
<dbReference type="PROSITE" id="PS50280">
    <property type="entry name" value="SET"/>
    <property type="match status" value="1"/>
</dbReference>
<evidence type="ECO:0008006" key="11">
    <source>
        <dbReference type="Google" id="ProtNLM"/>
    </source>
</evidence>
<evidence type="ECO:0000313" key="10">
    <source>
        <dbReference type="Proteomes" id="UP000268162"/>
    </source>
</evidence>
<dbReference type="EMBL" id="ML002316">
    <property type="protein sequence ID" value="RKP38927.1"/>
    <property type="molecule type" value="Genomic_DNA"/>
</dbReference>
<dbReference type="PROSITE" id="PS50016">
    <property type="entry name" value="ZF_PHD_2"/>
    <property type="match status" value="1"/>
</dbReference>
<dbReference type="STRING" id="215637.A0A4P9ZZ14"/>
<keyword evidence="1" id="KW-0479">Metal-binding</keyword>
<feature type="region of interest" description="Disordered" evidence="6">
    <location>
        <begin position="385"/>
        <end position="406"/>
    </location>
</feature>
<evidence type="ECO:0000256" key="3">
    <source>
        <dbReference type="ARBA" id="ARBA00022833"/>
    </source>
</evidence>
<feature type="compositionally biased region" description="Polar residues" evidence="6">
    <location>
        <begin position="778"/>
        <end position="790"/>
    </location>
</feature>
<dbReference type="InterPro" id="IPR019786">
    <property type="entry name" value="Zinc_finger_PHD-type_CS"/>
</dbReference>
<dbReference type="Pfam" id="PF00856">
    <property type="entry name" value="SET"/>
    <property type="match status" value="1"/>
</dbReference>
<protein>
    <recommendedName>
        <fullName evidence="11">SET domain-containing protein</fullName>
    </recommendedName>
</protein>
<feature type="compositionally biased region" description="Basic and acidic residues" evidence="6">
    <location>
        <begin position="717"/>
        <end position="727"/>
    </location>
</feature>